<name>A0ABU1V9U5_9BURK</name>
<dbReference type="PANTHER" id="PTHR42953">
    <property type="entry name" value="HIGH-AFFINITY ZINC UPTAKE SYSTEM PROTEIN ZNUA-RELATED"/>
    <property type="match status" value="1"/>
</dbReference>
<organism evidence="2 3">
    <name type="scientific">Hydrogenophaga laconesensis</name>
    <dbReference type="NCBI Taxonomy" id="1805971"/>
    <lineage>
        <taxon>Bacteria</taxon>
        <taxon>Pseudomonadati</taxon>
        <taxon>Pseudomonadota</taxon>
        <taxon>Betaproteobacteria</taxon>
        <taxon>Burkholderiales</taxon>
        <taxon>Comamonadaceae</taxon>
        <taxon>Hydrogenophaga</taxon>
    </lineage>
</organism>
<evidence type="ECO:0000256" key="1">
    <source>
        <dbReference type="SAM" id="SignalP"/>
    </source>
</evidence>
<gene>
    <name evidence="2" type="ORF">J2X09_001938</name>
</gene>
<evidence type="ECO:0000313" key="3">
    <source>
        <dbReference type="Proteomes" id="UP001265550"/>
    </source>
</evidence>
<dbReference type="RefSeq" id="WP_204733100.1">
    <property type="nucleotide sequence ID" value="NZ_JAVDWE010000004.1"/>
</dbReference>
<sequence length="306" mass="32321">MTSRLSSSAWCLAGLIVLSLGAPVLAQTAPVAASAAAPARLLVAHPVVASLTTELVRDTGIVVLRPVPDTLPPSRQLAFFAGRGAAGLGEAARQADAVVALRSIWPDDPLFPLARRQNIRLIEIDAARPLDASLPGLALQEQSPTAHALPWLDPVNLGRMADVIANDVARLVPAARPRLQANVAHLRQQLLAITAQSEGRLAAAGNLSVFSLSDRLDYLVNGFNLDLTGTDARADEAWTPEALTELTQHLRSASVAAVLHHRDLPPAVADAVQRAGVRAIVLQTEGRDPLAELRENSQRLAAIAGR</sequence>
<proteinExistence type="predicted"/>
<dbReference type="Proteomes" id="UP001265550">
    <property type="component" value="Unassembled WGS sequence"/>
</dbReference>
<dbReference type="Pfam" id="PF01297">
    <property type="entry name" value="ZnuA"/>
    <property type="match status" value="1"/>
</dbReference>
<evidence type="ECO:0008006" key="4">
    <source>
        <dbReference type="Google" id="ProtNLM"/>
    </source>
</evidence>
<keyword evidence="1" id="KW-0732">Signal</keyword>
<reference evidence="2 3" key="1">
    <citation type="submission" date="2023-07" db="EMBL/GenBank/DDBJ databases">
        <title>Sorghum-associated microbial communities from plants grown in Nebraska, USA.</title>
        <authorList>
            <person name="Schachtman D."/>
        </authorList>
    </citation>
    <scope>NUCLEOTIDE SEQUENCE [LARGE SCALE GENOMIC DNA]</scope>
    <source>
        <strain evidence="2 3">BE240</strain>
    </source>
</reference>
<dbReference type="InterPro" id="IPR006127">
    <property type="entry name" value="ZnuA-like"/>
</dbReference>
<dbReference type="InterPro" id="IPR050492">
    <property type="entry name" value="Bact_metal-bind_prot9"/>
</dbReference>
<comment type="caution">
    <text evidence="2">The sequence shown here is derived from an EMBL/GenBank/DDBJ whole genome shotgun (WGS) entry which is preliminary data.</text>
</comment>
<accession>A0ABU1V9U5</accession>
<dbReference type="EMBL" id="JAVDWE010000004">
    <property type="protein sequence ID" value="MDR7094200.1"/>
    <property type="molecule type" value="Genomic_DNA"/>
</dbReference>
<dbReference type="SUPFAM" id="SSF53807">
    <property type="entry name" value="Helical backbone' metal receptor"/>
    <property type="match status" value="1"/>
</dbReference>
<protein>
    <recommendedName>
        <fullName evidence="4">Metal ABC transporter substrate-binding protein</fullName>
    </recommendedName>
</protein>
<dbReference type="PANTHER" id="PTHR42953:SF4">
    <property type="entry name" value="METAL ABC TRANSPORTER SUBSTRATE-BINDING PROTEIN"/>
    <property type="match status" value="1"/>
</dbReference>
<feature type="signal peptide" evidence="1">
    <location>
        <begin position="1"/>
        <end position="26"/>
    </location>
</feature>
<keyword evidence="3" id="KW-1185">Reference proteome</keyword>
<feature type="chain" id="PRO_5045921485" description="Metal ABC transporter substrate-binding protein" evidence="1">
    <location>
        <begin position="27"/>
        <end position="306"/>
    </location>
</feature>
<evidence type="ECO:0000313" key="2">
    <source>
        <dbReference type="EMBL" id="MDR7094200.1"/>
    </source>
</evidence>